<proteinExistence type="predicted"/>
<dbReference type="GO" id="GO:0009254">
    <property type="term" value="P:peptidoglycan turnover"/>
    <property type="evidence" value="ECO:0007669"/>
    <property type="project" value="TreeGrafter"/>
</dbReference>
<dbReference type="AlphaFoldDB" id="A0A921MM14"/>
<dbReference type="InterPro" id="IPR002502">
    <property type="entry name" value="Amidase_domain"/>
</dbReference>
<dbReference type="GO" id="GO:0008745">
    <property type="term" value="F:N-acetylmuramoyl-L-alanine amidase activity"/>
    <property type="evidence" value="ECO:0007669"/>
    <property type="project" value="UniProtKB-EC"/>
</dbReference>
<evidence type="ECO:0000259" key="5">
    <source>
        <dbReference type="SMART" id="SM00644"/>
    </source>
</evidence>
<evidence type="ECO:0000256" key="2">
    <source>
        <dbReference type="ARBA" id="ARBA00011901"/>
    </source>
</evidence>
<protein>
    <recommendedName>
        <fullName evidence="2">N-acetylmuramoyl-L-alanine amidase</fullName>
        <ecNumber evidence="2">3.5.1.28</ecNumber>
    </recommendedName>
</protein>
<feature type="domain" description="N-acetylmuramoyl-L-alanine amidase" evidence="5">
    <location>
        <begin position="10"/>
        <end position="166"/>
    </location>
</feature>
<dbReference type="GO" id="GO:0071555">
    <property type="term" value="P:cell wall organization"/>
    <property type="evidence" value="ECO:0007669"/>
    <property type="project" value="UniProtKB-KW"/>
</dbReference>
<name>A0A921MM14_9FIRM</name>
<dbReference type="EC" id="3.5.1.28" evidence="2"/>
<evidence type="ECO:0000313" key="6">
    <source>
        <dbReference type="EMBL" id="HJG86620.1"/>
    </source>
</evidence>
<comment type="catalytic activity">
    <reaction evidence="1">
        <text>Hydrolyzes the link between N-acetylmuramoyl residues and L-amino acid residues in certain cell-wall glycopeptides.</text>
        <dbReference type="EC" id="3.5.1.28"/>
    </reaction>
</comment>
<gene>
    <name evidence="6" type="ORF">K8V01_06330</name>
</gene>
<dbReference type="SUPFAM" id="SSF55846">
    <property type="entry name" value="N-acetylmuramoyl-L-alanine amidase-like"/>
    <property type="match status" value="1"/>
</dbReference>
<dbReference type="RefSeq" id="WP_295369866.1">
    <property type="nucleotide sequence ID" value="NZ_DYUC01000060.1"/>
</dbReference>
<dbReference type="InterPro" id="IPR051206">
    <property type="entry name" value="NAMLAA_amidase_2"/>
</dbReference>
<evidence type="ECO:0000313" key="7">
    <source>
        <dbReference type="Proteomes" id="UP000760668"/>
    </source>
</evidence>
<keyword evidence="4" id="KW-0961">Cell wall biogenesis/degradation</keyword>
<evidence type="ECO:0000256" key="4">
    <source>
        <dbReference type="ARBA" id="ARBA00023316"/>
    </source>
</evidence>
<dbReference type="Pfam" id="PF01510">
    <property type="entry name" value="Amidase_2"/>
    <property type="match status" value="1"/>
</dbReference>
<evidence type="ECO:0000256" key="1">
    <source>
        <dbReference type="ARBA" id="ARBA00001561"/>
    </source>
</evidence>
<comment type="caution">
    <text evidence="6">The sequence shown here is derived from an EMBL/GenBank/DDBJ whole genome shotgun (WGS) entry which is preliminary data.</text>
</comment>
<keyword evidence="3" id="KW-0378">Hydrolase</keyword>
<dbReference type="EMBL" id="DYUC01000060">
    <property type="protein sequence ID" value="HJG86620.1"/>
    <property type="molecule type" value="Genomic_DNA"/>
</dbReference>
<dbReference type="PANTHER" id="PTHR30417">
    <property type="entry name" value="N-ACETYLMURAMOYL-L-ALANINE AMIDASE AMID"/>
    <property type="match status" value="1"/>
</dbReference>
<dbReference type="SMART" id="SM00644">
    <property type="entry name" value="Ami_2"/>
    <property type="match status" value="1"/>
</dbReference>
<dbReference type="PANTHER" id="PTHR30417:SF1">
    <property type="entry name" value="N-ACETYLMURAMOYL-L-ALANINE AMIDASE AMID"/>
    <property type="match status" value="1"/>
</dbReference>
<dbReference type="Gene3D" id="3.40.80.10">
    <property type="entry name" value="Peptidoglycan recognition protein-like"/>
    <property type="match status" value="1"/>
</dbReference>
<reference evidence="6" key="2">
    <citation type="submission" date="2021-09" db="EMBL/GenBank/DDBJ databases">
        <authorList>
            <person name="Gilroy R."/>
        </authorList>
    </citation>
    <scope>NUCLEOTIDE SEQUENCE</scope>
    <source>
        <strain evidence="6">CHK179-5677</strain>
    </source>
</reference>
<dbReference type="CDD" id="cd06583">
    <property type="entry name" value="PGRP"/>
    <property type="match status" value="1"/>
</dbReference>
<reference evidence="6" key="1">
    <citation type="journal article" date="2021" name="PeerJ">
        <title>Extensive microbial diversity within the chicken gut microbiome revealed by metagenomics and culture.</title>
        <authorList>
            <person name="Gilroy R."/>
            <person name="Ravi A."/>
            <person name="Getino M."/>
            <person name="Pursley I."/>
            <person name="Horton D.L."/>
            <person name="Alikhan N.F."/>
            <person name="Baker D."/>
            <person name="Gharbi K."/>
            <person name="Hall N."/>
            <person name="Watson M."/>
            <person name="Adriaenssens E.M."/>
            <person name="Foster-Nyarko E."/>
            <person name="Jarju S."/>
            <person name="Secka A."/>
            <person name="Antonio M."/>
            <person name="Oren A."/>
            <person name="Chaudhuri R.R."/>
            <person name="La Ragione R."/>
            <person name="Hildebrand F."/>
            <person name="Pallen M.J."/>
        </authorList>
    </citation>
    <scope>NUCLEOTIDE SEQUENCE</scope>
    <source>
        <strain evidence="6">CHK179-5677</strain>
    </source>
</reference>
<accession>A0A921MM14</accession>
<dbReference type="GO" id="GO:0009253">
    <property type="term" value="P:peptidoglycan catabolic process"/>
    <property type="evidence" value="ECO:0007669"/>
    <property type="project" value="InterPro"/>
</dbReference>
<organism evidence="6 7">
    <name type="scientific">Pseudoflavonifractor capillosus</name>
    <dbReference type="NCBI Taxonomy" id="106588"/>
    <lineage>
        <taxon>Bacteria</taxon>
        <taxon>Bacillati</taxon>
        <taxon>Bacillota</taxon>
        <taxon>Clostridia</taxon>
        <taxon>Eubacteriales</taxon>
        <taxon>Oscillospiraceae</taxon>
        <taxon>Pseudoflavonifractor</taxon>
    </lineage>
</organism>
<evidence type="ECO:0000256" key="3">
    <source>
        <dbReference type="ARBA" id="ARBA00022801"/>
    </source>
</evidence>
<dbReference type="Proteomes" id="UP000760668">
    <property type="component" value="Unassembled WGS sequence"/>
</dbReference>
<sequence>MNLTERILTGSDCWKAGRTIVPRGIMVHSTGVAQPDPEVFLRAWNRPGVEACAHAFVHRDGVIQTLPWNWRGWHAGAPRGDGISANNTHISFEILEPAGHTYQGGTMVDYNPAKNAAYFDAVYRNAVELTAMLCARYGLNPLEAGVVVDHAEGCALGIASNHADVGHWFPRHGKSMDQFRADVAREMKGGEEEMTQEAFNQMFRAAMEAWQAEQAAQPVSAWAEDVWRAASAGGLFDGTAPRTALTREQAALVLSRLKRQGG</sequence>
<dbReference type="InterPro" id="IPR036505">
    <property type="entry name" value="Amidase/PGRP_sf"/>
</dbReference>